<dbReference type="AlphaFoldDB" id="A0A8E2JL08"/>
<accession>A0A8E2JL08</accession>
<evidence type="ECO:0000313" key="1">
    <source>
        <dbReference type="EMBL" id="OCK86399.1"/>
    </source>
</evidence>
<name>A0A8E2JL08_9PEZI</name>
<keyword evidence="2" id="KW-1185">Reference proteome</keyword>
<evidence type="ECO:0000313" key="2">
    <source>
        <dbReference type="Proteomes" id="UP000250266"/>
    </source>
</evidence>
<dbReference type="Proteomes" id="UP000250266">
    <property type="component" value="Unassembled WGS sequence"/>
</dbReference>
<gene>
    <name evidence="1" type="ORF">K432DRAFT_399358</name>
</gene>
<sequence length="276" mass="31367">MLAGEVNLRKLHFFGIPFMFKDTDPKQNARHVYEDIRDWLEAIGVRTGDECAGVEMISLPELTALWQHIARWPNWDGMEPTRENYAVFRQEFIRLCQSSRELIKEVVVDLRSSSYWDPINHAASTLMAGATGLKTLCVGPSSRPILYVEDAACLHILAQCERERTRIESITIQDWSTGRSVHNAMNHVAFMMLADASNLRQLRLDCLTQRWTEQKKAALQFYRDAHYGLEATGDSASYTAVGVAVISFPLVEELEAKNMTQYPAGLYWLSTYSGEP</sequence>
<organism evidence="1 2">
    <name type="scientific">Lepidopterella palustris CBS 459.81</name>
    <dbReference type="NCBI Taxonomy" id="1314670"/>
    <lineage>
        <taxon>Eukaryota</taxon>
        <taxon>Fungi</taxon>
        <taxon>Dikarya</taxon>
        <taxon>Ascomycota</taxon>
        <taxon>Pezizomycotina</taxon>
        <taxon>Dothideomycetes</taxon>
        <taxon>Pleosporomycetidae</taxon>
        <taxon>Mytilinidiales</taxon>
        <taxon>Argynnaceae</taxon>
        <taxon>Lepidopterella</taxon>
    </lineage>
</organism>
<reference evidence="1 2" key="1">
    <citation type="journal article" date="2016" name="Nat. Commun.">
        <title>Ectomycorrhizal ecology is imprinted in the genome of the dominant symbiotic fungus Cenococcum geophilum.</title>
        <authorList>
            <consortium name="DOE Joint Genome Institute"/>
            <person name="Peter M."/>
            <person name="Kohler A."/>
            <person name="Ohm R.A."/>
            <person name="Kuo A."/>
            <person name="Krutzmann J."/>
            <person name="Morin E."/>
            <person name="Arend M."/>
            <person name="Barry K.W."/>
            <person name="Binder M."/>
            <person name="Choi C."/>
            <person name="Clum A."/>
            <person name="Copeland A."/>
            <person name="Grisel N."/>
            <person name="Haridas S."/>
            <person name="Kipfer T."/>
            <person name="LaButti K."/>
            <person name="Lindquist E."/>
            <person name="Lipzen A."/>
            <person name="Maire R."/>
            <person name="Meier B."/>
            <person name="Mihaltcheva S."/>
            <person name="Molinier V."/>
            <person name="Murat C."/>
            <person name="Poggeler S."/>
            <person name="Quandt C.A."/>
            <person name="Sperisen C."/>
            <person name="Tritt A."/>
            <person name="Tisserant E."/>
            <person name="Crous P.W."/>
            <person name="Henrissat B."/>
            <person name="Nehls U."/>
            <person name="Egli S."/>
            <person name="Spatafora J.W."/>
            <person name="Grigoriev I.V."/>
            <person name="Martin F.M."/>
        </authorList>
    </citation>
    <scope>NUCLEOTIDE SEQUENCE [LARGE SCALE GENOMIC DNA]</scope>
    <source>
        <strain evidence="1 2">CBS 459.81</strain>
    </source>
</reference>
<protein>
    <submittedName>
        <fullName evidence="1">Uncharacterized protein</fullName>
    </submittedName>
</protein>
<dbReference type="OrthoDB" id="5397846at2759"/>
<proteinExistence type="predicted"/>
<dbReference type="EMBL" id="KV744805">
    <property type="protein sequence ID" value="OCK86399.1"/>
    <property type="molecule type" value="Genomic_DNA"/>
</dbReference>